<evidence type="ECO:0000256" key="8">
    <source>
        <dbReference type="ARBA" id="ARBA00022989"/>
    </source>
</evidence>
<evidence type="ECO:0000256" key="5">
    <source>
        <dbReference type="ARBA" id="ARBA00022519"/>
    </source>
</evidence>
<dbReference type="GO" id="GO:0005886">
    <property type="term" value="C:plasma membrane"/>
    <property type="evidence" value="ECO:0007669"/>
    <property type="project" value="UniProtKB-SubCell"/>
</dbReference>
<dbReference type="OrthoDB" id="5442866at2"/>
<organism evidence="12 13">
    <name type="scientific">Candidatus Desulfovibrio trichonymphae</name>
    <dbReference type="NCBI Taxonomy" id="1725232"/>
    <lineage>
        <taxon>Bacteria</taxon>
        <taxon>Pseudomonadati</taxon>
        <taxon>Thermodesulfobacteriota</taxon>
        <taxon>Desulfovibrionia</taxon>
        <taxon>Desulfovibrionales</taxon>
        <taxon>Desulfovibrionaceae</taxon>
        <taxon>Desulfovibrio</taxon>
    </lineage>
</organism>
<keyword evidence="5" id="KW-0997">Cell inner membrane</keyword>
<dbReference type="GO" id="GO:0055085">
    <property type="term" value="P:transmembrane transport"/>
    <property type="evidence" value="ECO:0007669"/>
    <property type="project" value="InterPro"/>
</dbReference>
<dbReference type="Gene3D" id="1.20.1740.10">
    <property type="entry name" value="Amino acid/polyamine transporter I"/>
    <property type="match status" value="1"/>
</dbReference>
<proteinExistence type="inferred from homology"/>
<evidence type="ECO:0000256" key="4">
    <source>
        <dbReference type="ARBA" id="ARBA00022475"/>
    </source>
</evidence>
<evidence type="ECO:0000313" key="13">
    <source>
        <dbReference type="Proteomes" id="UP000242645"/>
    </source>
</evidence>
<feature type="domain" description="Amino acid permease/ SLC12A" evidence="11">
    <location>
        <begin position="18"/>
        <end position="435"/>
    </location>
</feature>
<feature type="transmembrane region" description="Helical" evidence="10">
    <location>
        <begin position="441"/>
        <end position="462"/>
    </location>
</feature>
<evidence type="ECO:0000256" key="3">
    <source>
        <dbReference type="ARBA" id="ARBA00022448"/>
    </source>
</evidence>
<sequence>MVREAREGHLKRGLKNRHIQLIALGGAVGTGLFLGTGGAIFAAGPSVILGYALAGLLAFLIMRQLGEMVTEESKAGSFSYFAYKYWGEFPGFLAGWNYWLLYVMVAVSELTAVAAYMQYWFPGLETWVSAFLFFVLINAINLTAVKAFGEMEFWFAIIKLVALASMIGIGVYILLLNPELVPGSGLENLWQMPQSGEHAGDPAYGGFFPNGLKGLLLAVPIIAFAFGGLELLGITAAETDSPHEVIPRAVNQVIYRILCFYIGILVVLLSLYHWSNLHLTDSPFVMIFDRIGFKAVAGTLNFVVLTASLSVYNSSVYCNSRMLYGLALQGNAPSLFNKTDKCGVPGPAMLLSGVLTFFVVPLNYFMPSWIDAFQVVMSIVVSALVINWAMISLAHLKFKQYMTRHHHRTIFPSPWYPFSNYLCLASTLFILGAMGTPDLGMLRAVMAVPIWVGLAYIGFRLLKKKSNLPI</sequence>
<keyword evidence="13" id="KW-1185">Reference proteome</keyword>
<dbReference type="PIRSF" id="PIRSF006060">
    <property type="entry name" value="AA_transporter"/>
    <property type="match status" value="1"/>
</dbReference>
<dbReference type="GO" id="GO:0006865">
    <property type="term" value="P:amino acid transport"/>
    <property type="evidence" value="ECO:0007669"/>
    <property type="project" value="UniProtKB-KW"/>
</dbReference>
<keyword evidence="7" id="KW-0029">Amino-acid transport</keyword>
<name>A0A1J1DR65_9BACT</name>
<reference evidence="12 13" key="1">
    <citation type="journal article" date="2017" name="ISME J.">
        <title>Genome of 'Ca. Desulfovibrio trichonymphae', an H2-oxidizing bacterium in a tripartite symbiotic system within a protist cell in the termite gut.</title>
        <authorList>
            <person name="Kuwahara H."/>
            <person name="Yuki M."/>
            <person name="Izawa K."/>
            <person name="Ohkuma M."/>
            <person name="Hongoh Y."/>
        </authorList>
    </citation>
    <scope>NUCLEOTIDE SEQUENCE [LARGE SCALE GENOMIC DNA]</scope>
    <source>
        <strain evidence="12 13">Rs-N31</strain>
    </source>
</reference>
<feature type="transmembrane region" description="Helical" evidence="10">
    <location>
        <begin position="48"/>
        <end position="65"/>
    </location>
</feature>
<dbReference type="KEGG" id="dtr:RSDT_0831"/>
<feature type="transmembrane region" description="Helical" evidence="10">
    <location>
        <begin position="127"/>
        <end position="145"/>
    </location>
</feature>
<keyword evidence="3" id="KW-0813">Transport</keyword>
<protein>
    <submittedName>
        <fullName evidence="12">Aromatic amino acid permease AroP</fullName>
    </submittedName>
</protein>
<evidence type="ECO:0000256" key="6">
    <source>
        <dbReference type="ARBA" id="ARBA00022692"/>
    </source>
</evidence>
<feature type="transmembrane region" description="Helical" evidence="10">
    <location>
        <begin position="21"/>
        <end position="42"/>
    </location>
</feature>
<keyword evidence="4" id="KW-1003">Cell membrane</keyword>
<dbReference type="RefSeq" id="WP_096399854.1">
    <property type="nucleotide sequence ID" value="NZ_AP017368.1"/>
</dbReference>
<evidence type="ECO:0000259" key="11">
    <source>
        <dbReference type="Pfam" id="PF00324"/>
    </source>
</evidence>
<feature type="transmembrane region" description="Helical" evidence="10">
    <location>
        <begin position="253"/>
        <end position="271"/>
    </location>
</feature>
<dbReference type="InterPro" id="IPR004840">
    <property type="entry name" value="Amino_acid_permease_CS"/>
</dbReference>
<gene>
    <name evidence="12" type="primary">aroP</name>
    <name evidence="12" type="ORF">RSDT_0831</name>
</gene>
<dbReference type="EMBL" id="AP017368">
    <property type="protein sequence ID" value="BAV92343.1"/>
    <property type="molecule type" value="Genomic_DNA"/>
</dbReference>
<dbReference type="PROSITE" id="PS00218">
    <property type="entry name" value="AMINO_ACID_PERMEASE_1"/>
    <property type="match status" value="1"/>
</dbReference>
<dbReference type="Proteomes" id="UP000242645">
    <property type="component" value="Chromosome"/>
</dbReference>
<evidence type="ECO:0000256" key="9">
    <source>
        <dbReference type="ARBA" id="ARBA00023136"/>
    </source>
</evidence>
<evidence type="ECO:0000256" key="2">
    <source>
        <dbReference type="ARBA" id="ARBA00008583"/>
    </source>
</evidence>
<dbReference type="PANTHER" id="PTHR43495">
    <property type="entry name" value="GABA PERMEASE"/>
    <property type="match status" value="1"/>
</dbReference>
<feature type="transmembrane region" description="Helical" evidence="10">
    <location>
        <begin position="348"/>
        <end position="366"/>
    </location>
</feature>
<feature type="transmembrane region" description="Helical" evidence="10">
    <location>
        <begin position="291"/>
        <end position="312"/>
    </location>
</feature>
<accession>A0A1J1DR65</accession>
<dbReference type="PANTHER" id="PTHR43495:SF4">
    <property type="entry name" value="AROMATIC AMINO ACID TRANSPORT PROTEIN AROP"/>
    <property type="match status" value="1"/>
</dbReference>
<dbReference type="FunFam" id="1.20.1740.10:FF:000001">
    <property type="entry name" value="Amino acid permease"/>
    <property type="match status" value="1"/>
</dbReference>
<feature type="transmembrane region" description="Helical" evidence="10">
    <location>
        <begin position="372"/>
        <end position="394"/>
    </location>
</feature>
<comment type="subcellular location">
    <subcellularLocation>
        <location evidence="1">Cell inner membrane</location>
        <topology evidence="1">Multi-pass membrane protein</topology>
    </subcellularLocation>
</comment>
<dbReference type="InterPro" id="IPR004841">
    <property type="entry name" value="AA-permease/SLC12A_dom"/>
</dbReference>
<dbReference type="AlphaFoldDB" id="A0A1J1DR65"/>
<evidence type="ECO:0000256" key="1">
    <source>
        <dbReference type="ARBA" id="ARBA00004429"/>
    </source>
</evidence>
<dbReference type="Pfam" id="PF00324">
    <property type="entry name" value="AA_permease"/>
    <property type="match status" value="1"/>
</dbReference>
<comment type="similarity">
    <text evidence="2">Belongs to the amino acid-polyamine-organocation (APC) superfamily. Amino acid transporter (AAT) (TC 2.A.3.1) family.</text>
</comment>
<feature type="transmembrane region" description="Helical" evidence="10">
    <location>
        <begin position="157"/>
        <end position="175"/>
    </location>
</feature>
<keyword evidence="6 10" id="KW-0812">Transmembrane</keyword>
<evidence type="ECO:0000313" key="12">
    <source>
        <dbReference type="EMBL" id="BAV92343.1"/>
    </source>
</evidence>
<keyword evidence="8 10" id="KW-1133">Transmembrane helix</keyword>
<evidence type="ECO:0000256" key="10">
    <source>
        <dbReference type="SAM" id="Phobius"/>
    </source>
</evidence>
<keyword evidence="9 10" id="KW-0472">Membrane</keyword>
<feature type="transmembrane region" description="Helical" evidence="10">
    <location>
        <begin position="214"/>
        <end position="232"/>
    </location>
</feature>
<evidence type="ECO:0000256" key="7">
    <source>
        <dbReference type="ARBA" id="ARBA00022970"/>
    </source>
</evidence>
<feature type="transmembrane region" description="Helical" evidence="10">
    <location>
        <begin position="415"/>
        <end position="435"/>
    </location>
</feature>